<gene>
    <name evidence="1" type="ORF">H8L47_29325</name>
</gene>
<reference evidence="1 2" key="1">
    <citation type="submission" date="2020-08" db="EMBL/GenBank/DDBJ databases">
        <title>Novel species isolated from subtropical streams in China.</title>
        <authorList>
            <person name="Lu H."/>
        </authorList>
    </citation>
    <scope>NUCLEOTIDE SEQUENCE [LARGE SCALE GENOMIC DNA]</scope>
    <source>
        <strain evidence="1 2">NL8W</strain>
    </source>
</reference>
<dbReference type="RefSeq" id="WP_186957350.1">
    <property type="nucleotide sequence ID" value="NZ_JACOFX010000093.1"/>
</dbReference>
<keyword evidence="2" id="KW-1185">Reference proteome</keyword>
<dbReference type="Proteomes" id="UP000646911">
    <property type="component" value="Unassembled WGS sequence"/>
</dbReference>
<feature type="non-terminal residue" evidence="1">
    <location>
        <position position="85"/>
    </location>
</feature>
<evidence type="ECO:0000313" key="1">
    <source>
        <dbReference type="EMBL" id="MBC3911660.1"/>
    </source>
</evidence>
<dbReference type="EMBL" id="JACOFX010000093">
    <property type="protein sequence ID" value="MBC3911660.1"/>
    <property type="molecule type" value="Genomic_DNA"/>
</dbReference>
<name>A0ABR6ZIW8_9BURK</name>
<proteinExistence type="predicted"/>
<comment type="caution">
    <text evidence="1">The sequence shown here is derived from an EMBL/GenBank/DDBJ whole genome shotgun (WGS) entry which is preliminary data.</text>
</comment>
<feature type="non-terminal residue" evidence="1">
    <location>
        <position position="1"/>
    </location>
</feature>
<accession>A0ABR6ZIW8</accession>
<protein>
    <recommendedName>
        <fullName evidence="3">Flagellin</fullName>
    </recommendedName>
</protein>
<sequence length="85" mass="8429">DVQVGTVNIGQNVSGTSAAGVANQGYETLTINSTGNTNNIGTLNLPMDTGTAGKVVITGDTNLTLAQTSNVVNGVSAIESTNFSG</sequence>
<evidence type="ECO:0000313" key="2">
    <source>
        <dbReference type="Proteomes" id="UP000646911"/>
    </source>
</evidence>
<evidence type="ECO:0008006" key="3">
    <source>
        <dbReference type="Google" id="ProtNLM"/>
    </source>
</evidence>
<organism evidence="1 2">
    <name type="scientific">Undibacterium umbellatum</name>
    <dbReference type="NCBI Taxonomy" id="2762300"/>
    <lineage>
        <taxon>Bacteria</taxon>
        <taxon>Pseudomonadati</taxon>
        <taxon>Pseudomonadota</taxon>
        <taxon>Betaproteobacteria</taxon>
        <taxon>Burkholderiales</taxon>
        <taxon>Oxalobacteraceae</taxon>
        <taxon>Undibacterium</taxon>
    </lineage>
</organism>